<sequence length="427" mass="47519">MHAALLSNGKVVFLDKLENYTESKLPTGRNAYSVEYDPTTHELSPLSLSSNAFCCGDIRALRNNNPTYELLDKQGKPNSRSIPLDILVKNQPYWMYPFLHLLRDGTLFVFTAKSSQIFDVDKNRIIRQLPDLKGLERTYPNTGGSVMLPLTKQNNYKPQIMICGGGEIDDIFSATDETCGTISPMSAKPEWKMTKMPGGGRLMVEGTLLLDGTVLWLNGARLGCQGFGTASNPALEALIYDPQAESWATAGKTDIPRMYHSVALMLLDGTILIAGSNPNEMPLLEENVVQDNPTRAYATEFRVEKYIPHYLLENKAEMRPTEMRIRDKILVPGGTITTISFDLNSNHVPKDVKVLLYHGGFVTHSLHMGQVMVEMESLPPKLKYFSGNQWTVEARVPDIKIAPGPYVIYVVVDGVPSIGQFVSIQIY</sequence>
<gene>
    <name evidence="4" type="ORF">LTR05_003126</name>
</gene>
<dbReference type="Proteomes" id="UP001309876">
    <property type="component" value="Unassembled WGS sequence"/>
</dbReference>
<evidence type="ECO:0008006" key="6">
    <source>
        <dbReference type="Google" id="ProtNLM"/>
    </source>
</evidence>
<comment type="caution">
    <text evidence="4">The sequence shown here is derived from an EMBL/GenBank/DDBJ whole genome shotgun (WGS) entry which is preliminary data.</text>
</comment>
<dbReference type="Gene3D" id="2.60.40.10">
    <property type="entry name" value="Immunoglobulins"/>
    <property type="match status" value="1"/>
</dbReference>
<protein>
    <recommendedName>
        <fullName evidence="6">Galactose oxidase</fullName>
    </recommendedName>
</protein>
<dbReference type="InterPro" id="IPR015202">
    <property type="entry name" value="GO-like_E_set"/>
</dbReference>
<proteinExistence type="predicted"/>
<evidence type="ECO:0000259" key="3">
    <source>
        <dbReference type="Pfam" id="PF09118"/>
    </source>
</evidence>
<feature type="domain" description="Glyoxal oxidase N-terminal" evidence="2">
    <location>
        <begin position="64"/>
        <end position="310"/>
    </location>
</feature>
<reference evidence="4 5" key="1">
    <citation type="submission" date="2023-08" db="EMBL/GenBank/DDBJ databases">
        <title>Black Yeasts Isolated from many extreme environments.</title>
        <authorList>
            <person name="Coleine C."/>
            <person name="Stajich J.E."/>
            <person name="Selbmann L."/>
        </authorList>
    </citation>
    <scope>NUCLEOTIDE SEQUENCE [LARGE SCALE GENOMIC DNA]</scope>
    <source>
        <strain evidence="4 5">CCFEE 5910</strain>
    </source>
</reference>
<dbReference type="CDD" id="cd02851">
    <property type="entry name" value="E_set_GO_C"/>
    <property type="match status" value="1"/>
</dbReference>
<accession>A0AAN7Y882</accession>
<keyword evidence="1" id="KW-0732">Signal</keyword>
<organism evidence="4 5">
    <name type="scientific">Lithohypha guttulata</name>
    <dbReference type="NCBI Taxonomy" id="1690604"/>
    <lineage>
        <taxon>Eukaryota</taxon>
        <taxon>Fungi</taxon>
        <taxon>Dikarya</taxon>
        <taxon>Ascomycota</taxon>
        <taxon>Pezizomycotina</taxon>
        <taxon>Eurotiomycetes</taxon>
        <taxon>Chaetothyriomycetidae</taxon>
        <taxon>Chaetothyriales</taxon>
        <taxon>Trichomeriaceae</taxon>
        <taxon>Lithohypha</taxon>
    </lineage>
</organism>
<evidence type="ECO:0000313" key="5">
    <source>
        <dbReference type="Proteomes" id="UP001309876"/>
    </source>
</evidence>
<dbReference type="SUPFAM" id="SSF81296">
    <property type="entry name" value="E set domains"/>
    <property type="match status" value="1"/>
</dbReference>
<dbReference type="InterPro" id="IPR037293">
    <property type="entry name" value="Gal_Oxidase_central_sf"/>
</dbReference>
<dbReference type="Pfam" id="PF09118">
    <property type="entry name" value="GO-like_E_set"/>
    <property type="match status" value="1"/>
</dbReference>
<dbReference type="InterPro" id="IPR009880">
    <property type="entry name" value="Glyoxal_oxidase_N"/>
</dbReference>
<evidence type="ECO:0000313" key="4">
    <source>
        <dbReference type="EMBL" id="KAK5088903.1"/>
    </source>
</evidence>
<name>A0AAN7Y882_9EURO</name>
<feature type="domain" description="Galactose oxidase-like Early set" evidence="3">
    <location>
        <begin position="319"/>
        <end position="424"/>
    </location>
</feature>
<evidence type="ECO:0000256" key="1">
    <source>
        <dbReference type="ARBA" id="ARBA00022729"/>
    </source>
</evidence>
<keyword evidence="5" id="KW-1185">Reference proteome</keyword>
<dbReference type="PANTHER" id="PTHR32208">
    <property type="entry name" value="SECRETED PROTEIN-RELATED"/>
    <property type="match status" value="1"/>
</dbReference>
<dbReference type="InterPro" id="IPR014756">
    <property type="entry name" value="Ig_E-set"/>
</dbReference>
<dbReference type="SUPFAM" id="SSF50965">
    <property type="entry name" value="Galactose oxidase, central domain"/>
    <property type="match status" value="1"/>
</dbReference>
<dbReference type="AlphaFoldDB" id="A0AAN7Y882"/>
<dbReference type="Pfam" id="PF07250">
    <property type="entry name" value="Glyoxal_oxid_N"/>
    <property type="match status" value="1"/>
</dbReference>
<dbReference type="EMBL" id="JAVRRJ010000002">
    <property type="protein sequence ID" value="KAK5088903.1"/>
    <property type="molecule type" value="Genomic_DNA"/>
</dbReference>
<dbReference type="InterPro" id="IPR013783">
    <property type="entry name" value="Ig-like_fold"/>
</dbReference>
<evidence type="ECO:0000259" key="2">
    <source>
        <dbReference type="Pfam" id="PF07250"/>
    </source>
</evidence>
<dbReference type="InterPro" id="IPR011043">
    <property type="entry name" value="Gal_Oxase/kelch_b-propeller"/>
</dbReference>
<dbReference type="PANTHER" id="PTHR32208:SF21">
    <property type="entry name" value="LOW QUALITY PROTEIN: ALDEHYDE OXIDASE GLOX-LIKE"/>
    <property type="match status" value="1"/>
</dbReference>
<dbReference type="Gene3D" id="2.130.10.80">
    <property type="entry name" value="Galactose oxidase/kelch, beta-propeller"/>
    <property type="match status" value="1"/>
</dbReference>